<evidence type="ECO:0000256" key="2">
    <source>
        <dbReference type="ARBA" id="ARBA00022801"/>
    </source>
</evidence>
<reference evidence="6" key="1">
    <citation type="journal article" date="2015" name="Genome Announc.">
        <title>Draft genome sequence of Talaromyces cellulolyticus strain Y-94, a source of lignocellulosic biomass-degrading enzymes.</title>
        <authorList>
            <person name="Fujii T."/>
            <person name="Koike H."/>
            <person name="Sawayama S."/>
            <person name="Yano S."/>
            <person name="Inoue H."/>
        </authorList>
    </citation>
    <scope>NUCLEOTIDE SEQUENCE [LARGE SCALE GENOMIC DNA]</scope>
    <source>
        <strain evidence="6">Y-94</strain>
    </source>
</reference>
<dbReference type="InterPro" id="IPR019826">
    <property type="entry name" value="Carboxylesterase_B_AS"/>
</dbReference>
<dbReference type="AlphaFoldDB" id="A0A6V8H2X4"/>
<dbReference type="EC" id="3.1.1.-" evidence="3"/>
<protein>
    <recommendedName>
        <fullName evidence="3">Carboxylic ester hydrolase</fullName>
        <ecNumber evidence="3">3.1.1.-</ecNumber>
    </recommendedName>
</protein>
<dbReference type="EMBL" id="DF933813">
    <property type="protein sequence ID" value="GAM35340.1"/>
    <property type="molecule type" value="Genomic_DNA"/>
</dbReference>
<dbReference type="Pfam" id="PF00135">
    <property type="entry name" value="COesterase"/>
    <property type="match status" value="1"/>
</dbReference>
<dbReference type="SUPFAM" id="SSF53474">
    <property type="entry name" value="alpha/beta-Hydrolases"/>
    <property type="match status" value="1"/>
</dbReference>
<comment type="similarity">
    <text evidence="1 3">Belongs to the type-B carboxylesterase/lipase family.</text>
</comment>
<accession>A0A6V8H2X4</accession>
<dbReference type="Proteomes" id="UP000053095">
    <property type="component" value="Unassembled WGS sequence"/>
</dbReference>
<keyword evidence="3" id="KW-0732">Signal</keyword>
<dbReference type="InterPro" id="IPR050309">
    <property type="entry name" value="Type-B_Carboxylest/Lipase"/>
</dbReference>
<dbReference type="PANTHER" id="PTHR11559">
    <property type="entry name" value="CARBOXYLESTERASE"/>
    <property type="match status" value="1"/>
</dbReference>
<dbReference type="InterPro" id="IPR029058">
    <property type="entry name" value="AB_hydrolase_fold"/>
</dbReference>
<evidence type="ECO:0000256" key="3">
    <source>
        <dbReference type="RuleBase" id="RU361235"/>
    </source>
</evidence>
<comment type="caution">
    <text evidence="5">The sequence shown here is derived from an EMBL/GenBank/DDBJ whole genome shotgun (WGS) entry which is preliminary data.</text>
</comment>
<keyword evidence="2 3" id="KW-0378">Hydrolase</keyword>
<name>A0A6V8H2X4_TALPI</name>
<dbReference type="Gene3D" id="3.40.50.1820">
    <property type="entry name" value="alpha/beta hydrolase"/>
    <property type="match status" value="1"/>
</dbReference>
<evidence type="ECO:0000313" key="6">
    <source>
        <dbReference type="Proteomes" id="UP000053095"/>
    </source>
</evidence>
<evidence type="ECO:0000313" key="5">
    <source>
        <dbReference type="EMBL" id="GAM35340.1"/>
    </source>
</evidence>
<organism evidence="5 6">
    <name type="scientific">Talaromyces pinophilus</name>
    <name type="common">Penicillium pinophilum</name>
    <dbReference type="NCBI Taxonomy" id="128442"/>
    <lineage>
        <taxon>Eukaryota</taxon>
        <taxon>Fungi</taxon>
        <taxon>Dikarya</taxon>
        <taxon>Ascomycota</taxon>
        <taxon>Pezizomycotina</taxon>
        <taxon>Eurotiomycetes</taxon>
        <taxon>Eurotiomycetidae</taxon>
        <taxon>Eurotiales</taxon>
        <taxon>Trichocomaceae</taxon>
        <taxon>Talaromyces</taxon>
        <taxon>Talaromyces sect. Talaromyces</taxon>
    </lineage>
</organism>
<feature type="domain" description="Carboxylesterase type B" evidence="4">
    <location>
        <begin position="164"/>
        <end position="681"/>
    </location>
</feature>
<feature type="chain" id="PRO_5028517129" description="Carboxylic ester hydrolase" evidence="3">
    <location>
        <begin position="21"/>
        <end position="694"/>
    </location>
</feature>
<dbReference type="InterPro" id="IPR002018">
    <property type="entry name" value="CarbesteraseB"/>
</dbReference>
<proteinExistence type="inferred from homology"/>
<feature type="signal peptide" evidence="3">
    <location>
        <begin position="1"/>
        <end position="20"/>
    </location>
</feature>
<evidence type="ECO:0000259" key="4">
    <source>
        <dbReference type="Pfam" id="PF00135"/>
    </source>
</evidence>
<sequence length="694" mass="75896">MMTFASFAVAVAIIYRQIIGVAPTSTPGITVFFENDGNWTAHGSRPSALFVNVPTDQPTAADVCAAYNETLLPCNSFAGFQNAFSYQKYLGSVSSEQLFWSSCSETSPVTSTGSLVDGSSETTFAYLCTNSAPLVDKVDMDFSVFPRVNASYNGTTYEGLRDHMTFRFAGIPFAEPPTGNRRFKNAVALNSTPYVNATKYSPACLQYGYFDGNAYGLNPWGNSENCLYLNIYTPFLPFDTSSGAPGKPVMVWYYGGGDTQGSAADSTFDGASLTSRADVVVVTVNYRLNIFGSLTLDDGVINGNQMLTDKIIGLRWVKQNIAGFGGNPENITIFGQSAGGGSVVNLISAATTFGENLFQNAIIQSAKSNVETAASIVDAALPYIDTLCPSITGVERLDCLQALPADTLLNVTNYAATWSPSVDGVNIIDFPPSQWALGPQYINSVNVLSGNVMEEWQSLATTTLAPNMTNFTEAVLYNLTNDGAISQDQAQLILDSGMWLVTNDTVTNGSVTYDSVYNASVHIGTEAALVCSGTVLYQIAAASRAFKSHWQYAHQRGYALSYYDFYDKCTFPVGEPDTPYYRCHSSDLYEVFGTYYLFDHPIRAPEDVYYTNAIQDIWGWFARTGSPIVDPAYLKARNYTSTETFFDGFHWPQFTASSQKLAAFQWPQPEVTLLLYQDHCDLLEKYQTYPGLTY</sequence>
<evidence type="ECO:0000256" key="1">
    <source>
        <dbReference type="ARBA" id="ARBA00005964"/>
    </source>
</evidence>
<keyword evidence="6" id="KW-1185">Reference proteome</keyword>
<dbReference type="PROSITE" id="PS00122">
    <property type="entry name" value="CARBOXYLESTERASE_B_1"/>
    <property type="match status" value="1"/>
</dbReference>
<gene>
    <name evidence="5" type="ORF">TCE0_017f03604</name>
</gene>
<dbReference type="GO" id="GO:0016787">
    <property type="term" value="F:hydrolase activity"/>
    <property type="evidence" value="ECO:0007669"/>
    <property type="project" value="UniProtKB-KW"/>
</dbReference>